<gene>
    <name evidence="3" type="ORF">BE15_13315</name>
</gene>
<feature type="chain" id="PRO_5007567228" evidence="2">
    <location>
        <begin position="22"/>
        <end position="409"/>
    </location>
</feature>
<accession>A0A150QS33</accession>
<dbReference type="SUPFAM" id="SSF56954">
    <property type="entry name" value="Outer membrane efflux proteins (OEP)"/>
    <property type="match status" value="1"/>
</dbReference>
<dbReference type="InterPro" id="IPR010131">
    <property type="entry name" value="MdtP/NodT-like"/>
</dbReference>
<comment type="caution">
    <text evidence="3">The sequence shown here is derived from an EMBL/GenBank/DDBJ whole genome shotgun (WGS) entry which is preliminary data.</text>
</comment>
<organism evidence="3 4">
    <name type="scientific">Sorangium cellulosum</name>
    <name type="common">Polyangium cellulosum</name>
    <dbReference type="NCBI Taxonomy" id="56"/>
    <lineage>
        <taxon>Bacteria</taxon>
        <taxon>Pseudomonadati</taxon>
        <taxon>Myxococcota</taxon>
        <taxon>Polyangia</taxon>
        <taxon>Polyangiales</taxon>
        <taxon>Polyangiaceae</taxon>
        <taxon>Sorangium</taxon>
    </lineage>
</organism>
<dbReference type="PANTHER" id="PTHR30203:SF24">
    <property type="entry name" value="BLR4935 PROTEIN"/>
    <property type="match status" value="1"/>
</dbReference>
<keyword evidence="2" id="KW-0732">Signal</keyword>
<dbReference type="GO" id="GO:0015562">
    <property type="term" value="F:efflux transmembrane transporter activity"/>
    <property type="evidence" value="ECO:0007669"/>
    <property type="project" value="InterPro"/>
</dbReference>
<dbReference type="Gene3D" id="1.20.1600.10">
    <property type="entry name" value="Outer membrane efflux proteins (OEP)"/>
    <property type="match status" value="1"/>
</dbReference>
<proteinExistence type="inferred from homology"/>
<name>A0A150QS33_SORCE</name>
<evidence type="ECO:0000256" key="1">
    <source>
        <dbReference type="ARBA" id="ARBA00007613"/>
    </source>
</evidence>
<evidence type="ECO:0000256" key="2">
    <source>
        <dbReference type="SAM" id="SignalP"/>
    </source>
</evidence>
<feature type="signal peptide" evidence="2">
    <location>
        <begin position="1"/>
        <end position="21"/>
    </location>
</feature>
<protein>
    <submittedName>
        <fullName evidence="3">Metal transporter permease</fullName>
    </submittedName>
</protein>
<evidence type="ECO:0000313" key="3">
    <source>
        <dbReference type="EMBL" id="KYF70791.1"/>
    </source>
</evidence>
<dbReference type="Proteomes" id="UP000075260">
    <property type="component" value="Unassembled WGS sequence"/>
</dbReference>
<sequence>MSTIAPLLVLSALARPGPALAAEPPLTRARVIELARASPASRVAAAEVAVARAAAGASGALSLENPVLAGAGGVRFNPDGSRPAAAMASLSWPVDLGGQRGARVDAAEAEVRAAESAAEDGRRGLVLAALLQHALVIRDERHVELARARRALGDRLLAAAERRRKAGEAPEVDVAVASLQRSRDAAAEAAAQGARDADLAALRVLLGLLATAEPGRRLDGPLVPPEEPPSLAALLEGLAQRTDMRAAAASLDAARARSAREQAARWPTVTVTAQYERDDGANIGTLGLAVPLPLLNANRSGAATAAAEVDVAAARSDAARAAAAGKIQELHARYQATRRALEALTPAAALSEKAAALAARGYELGENDLPSVLLVRREALETQAALLDAEHAHAAAKLELLVAAGRMPR</sequence>
<reference evidence="3 4" key="1">
    <citation type="submission" date="2014-02" db="EMBL/GenBank/DDBJ databases">
        <title>The small core and large imbalanced accessory genome model reveals a collaborative survival strategy of Sorangium cellulosum strains in nature.</title>
        <authorList>
            <person name="Han K."/>
            <person name="Peng R."/>
            <person name="Blom J."/>
            <person name="Li Y.-Z."/>
        </authorList>
    </citation>
    <scope>NUCLEOTIDE SEQUENCE [LARGE SCALE GENOMIC DNA]</scope>
    <source>
        <strain evidence="3 4">So0008-312</strain>
    </source>
</reference>
<dbReference type="EMBL" id="JEMA01000373">
    <property type="protein sequence ID" value="KYF70791.1"/>
    <property type="molecule type" value="Genomic_DNA"/>
</dbReference>
<comment type="similarity">
    <text evidence="1">Belongs to the outer membrane factor (OMF) (TC 1.B.17) family.</text>
</comment>
<dbReference type="Pfam" id="PF02321">
    <property type="entry name" value="OEP"/>
    <property type="match status" value="2"/>
</dbReference>
<evidence type="ECO:0000313" key="4">
    <source>
        <dbReference type="Proteomes" id="UP000075260"/>
    </source>
</evidence>
<dbReference type="AlphaFoldDB" id="A0A150QS33"/>
<dbReference type="PANTHER" id="PTHR30203">
    <property type="entry name" value="OUTER MEMBRANE CATION EFFLUX PROTEIN"/>
    <property type="match status" value="1"/>
</dbReference>
<dbReference type="InterPro" id="IPR003423">
    <property type="entry name" value="OMP_efflux"/>
</dbReference>